<dbReference type="PANTHER" id="PTHR34661:SF2">
    <property type="entry name" value="SHSP DOMAIN-CONTAINING PROTEIN"/>
    <property type="match status" value="1"/>
</dbReference>
<protein>
    <recommendedName>
        <fullName evidence="3">SHSP domain-containing protein</fullName>
    </recommendedName>
</protein>
<dbReference type="AlphaFoldDB" id="A0ABD2ZAZ1"/>
<organism evidence="1 2">
    <name type="scientific">Cinchona calisaya</name>
    <dbReference type="NCBI Taxonomy" id="153742"/>
    <lineage>
        <taxon>Eukaryota</taxon>
        <taxon>Viridiplantae</taxon>
        <taxon>Streptophyta</taxon>
        <taxon>Embryophyta</taxon>
        <taxon>Tracheophyta</taxon>
        <taxon>Spermatophyta</taxon>
        <taxon>Magnoliopsida</taxon>
        <taxon>eudicotyledons</taxon>
        <taxon>Gunneridae</taxon>
        <taxon>Pentapetalae</taxon>
        <taxon>asterids</taxon>
        <taxon>lamiids</taxon>
        <taxon>Gentianales</taxon>
        <taxon>Rubiaceae</taxon>
        <taxon>Cinchonoideae</taxon>
        <taxon>Cinchoneae</taxon>
        <taxon>Cinchona</taxon>
    </lineage>
</organism>
<proteinExistence type="predicted"/>
<dbReference type="Proteomes" id="UP001630127">
    <property type="component" value="Unassembled WGS sequence"/>
</dbReference>
<evidence type="ECO:0000313" key="2">
    <source>
        <dbReference type="Proteomes" id="UP001630127"/>
    </source>
</evidence>
<dbReference type="PANTHER" id="PTHR34661">
    <property type="entry name" value="INCREASED DNA METHYLATION 3"/>
    <property type="match status" value="1"/>
</dbReference>
<sequence>MRKRKVSELVLCGAAKQGISGLGDNPVQLYSAKGGYYMRVTLPTHEPDILEAKFKIEADEKVIVYGLINCGEIPGPSTRPVKLHVSNRRQRRLTPFAPFIISFKLPAPVEKRISCCRLNPDGTFEIIIANLQ</sequence>
<keyword evidence="2" id="KW-1185">Reference proteome</keyword>
<reference evidence="1 2" key="1">
    <citation type="submission" date="2024-11" db="EMBL/GenBank/DDBJ databases">
        <title>A near-complete genome assembly of Cinchona calisaya.</title>
        <authorList>
            <person name="Lian D.C."/>
            <person name="Zhao X.W."/>
            <person name="Wei L."/>
        </authorList>
    </citation>
    <scope>NUCLEOTIDE SEQUENCE [LARGE SCALE GENOMIC DNA]</scope>
    <source>
        <tissue evidence="1">Nenye</tissue>
    </source>
</reference>
<comment type="caution">
    <text evidence="1">The sequence shown here is derived from an EMBL/GenBank/DDBJ whole genome shotgun (WGS) entry which is preliminary data.</text>
</comment>
<dbReference type="InterPro" id="IPR039321">
    <property type="entry name" value="IDM2/3-like"/>
</dbReference>
<dbReference type="EMBL" id="JBJUIK010000011">
    <property type="protein sequence ID" value="KAL3514893.1"/>
    <property type="molecule type" value="Genomic_DNA"/>
</dbReference>
<evidence type="ECO:0008006" key="3">
    <source>
        <dbReference type="Google" id="ProtNLM"/>
    </source>
</evidence>
<evidence type="ECO:0000313" key="1">
    <source>
        <dbReference type="EMBL" id="KAL3514893.1"/>
    </source>
</evidence>
<accession>A0ABD2ZAZ1</accession>
<gene>
    <name evidence="1" type="ORF">ACH5RR_027610</name>
</gene>
<name>A0ABD2ZAZ1_9GENT</name>